<sequence length="554" mass="62208">MVVLGLLRSILFIEIIYLTMPASFADTQKIQSYSTPIISVQNAGKIQGYFNDGLAIFKGIPYAAPPINSYRWLPPQPVQEWQNIKKTTDFAPMCSQKPNSWDKDPSFHTASEDCLYLNIWAPQSYFANLNNQHFYPVMIWIHGGGFVSGGSSLPVYDPSELAKQGIVVVSFNYRLGRFGFFTHPALNSENEEYKSANYGLMDQIAALKWVQNNIPSFGGDSNNVTIFGESAGGASILSLMTIPEAKGLFNKAIIQSGTGHTRAFPPTPKDQAELKGSNFTQKHHISGNDIDILKQLRALPTDDIVGDLNIQNLKSDMFAGLIIDQTLLTQSLEDAYEKGDFYPVPLLIGDNDGDGVLLSKVTLPDLNKDLETTNDEINQIYNPNRNKSEMNVVRQIIADIQFLEPTRRLTQQFVKKNVPVYRYRFSYIADTARSYSSYGAPHFSEVPFVFNNLNSVYQSVSNQDRAMAKAIMTSWVNFAKNGNPSVTGFPNFLSVNQAPKQLLNFSMSGIRFEKDPFENRLNFIEKLFNLKKYKANMLVQEIPAKVNLPKYPTR</sequence>
<dbReference type="InterPro" id="IPR050309">
    <property type="entry name" value="Type-B_Carboxylest/Lipase"/>
</dbReference>
<evidence type="ECO:0000313" key="5">
    <source>
        <dbReference type="EMBL" id="CAI3926116.1"/>
    </source>
</evidence>
<comment type="similarity">
    <text evidence="1 3">Belongs to the type-B carboxylesterase/lipase family.</text>
</comment>
<feature type="domain" description="Carboxylesterase type B" evidence="4">
    <location>
        <begin position="35"/>
        <end position="523"/>
    </location>
</feature>
<evidence type="ECO:0000256" key="3">
    <source>
        <dbReference type="RuleBase" id="RU361235"/>
    </source>
</evidence>
<dbReference type="EC" id="3.1.1.-" evidence="3"/>
<proteinExistence type="inferred from homology"/>
<protein>
    <recommendedName>
        <fullName evidence="3">Carboxylic ester hydrolase</fullName>
        <ecNumber evidence="3">3.1.1.-</ecNumber>
    </recommendedName>
</protein>
<accession>A0A9W4TL31</accession>
<dbReference type="InterPro" id="IPR019826">
    <property type="entry name" value="Carboxylesterase_B_AS"/>
</dbReference>
<evidence type="ECO:0000313" key="7">
    <source>
        <dbReference type="Proteomes" id="UP001154255"/>
    </source>
</evidence>
<dbReference type="PRINTS" id="PR00878">
    <property type="entry name" value="CHOLNESTRASE"/>
</dbReference>
<dbReference type="InterPro" id="IPR019819">
    <property type="entry name" value="Carboxylesterase_B_CS"/>
</dbReference>
<comment type="caution">
    <text evidence="6">The sequence shown here is derived from an EMBL/GenBank/DDBJ whole genome shotgun (WGS) entry which is preliminary data.</text>
</comment>
<dbReference type="InterPro" id="IPR029058">
    <property type="entry name" value="AB_hydrolase_fold"/>
</dbReference>
<dbReference type="Pfam" id="PF00135">
    <property type="entry name" value="COesterase"/>
    <property type="match status" value="1"/>
</dbReference>
<gene>
    <name evidence="5" type="ORF">R53529_LOCUS239</name>
    <name evidence="6" type="ORF">R53530_LOCUS862</name>
</gene>
<dbReference type="EMBL" id="CAMXCM010000001">
    <property type="protein sequence ID" value="CAI3934722.1"/>
    <property type="molecule type" value="Genomic_DNA"/>
</dbReference>
<dbReference type="SUPFAM" id="SSF53474">
    <property type="entry name" value="alpha/beta-Hydrolases"/>
    <property type="match status" value="1"/>
</dbReference>
<dbReference type="PROSITE" id="PS00941">
    <property type="entry name" value="CARBOXYLESTERASE_B_2"/>
    <property type="match status" value="1"/>
</dbReference>
<organism evidence="6 7">
    <name type="scientific">Commensalibacter communis</name>
    <dbReference type="NCBI Taxonomy" id="2972786"/>
    <lineage>
        <taxon>Bacteria</taxon>
        <taxon>Pseudomonadati</taxon>
        <taxon>Pseudomonadota</taxon>
        <taxon>Alphaproteobacteria</taxon>
        <taxon>Acetobacterales</taxon>
        <taxon>Acetobacteraceae</taxon>
    </lineage>
</organism>
<reference evidence="6" key="1">
    <citation type="submission" date="2022-10" db="EMBL/GenBank/DDBJ databases">
        <authorList>
            <person name="Botero Cardona J."/>
        </authorList>
    </citation>
    <scope>NUCLEOTIDE SEQUENCE</scope>
    <source>
        <strain evidence="6">LMG 31819</strain>
        <strain evidence="5">R-53529</strain>
    </source>
</reference>
<dbReference type="GO" id="GO:0004104">
    <property type="term" value="F:cholinesterase activity"/>
    <property type="evidence" value="ECO:0007669"/>
    <property type="project" value="InterPro"/>
</dbReference>
<keyword evidence="2 3" id="KW-0378">Hydrolase</keyword>
<dbReference type="PROSITE" id="PS00122">
    <property type="entry name" value="CARBOXYLESTERASE_B_1"/>
    <property type="match status" value="1"/>
</dbReference>
<evidence type="ECO:0000256" key="2">
    <source>
        <dbReference type="ARBA" id="ARBA00022801"/>
    </source>
</evidence>
<evidence type="ECO:0000259" key="4">
    <source>
        <dbReference type="Pfam" id="PF00135"/>
    </source>
</evidence>
<keyword evidence="8" id="KW-1185">Reference proteome</keyword>
<evidence type="ECO:0000256" key="1">
    <source>
        <dbReference type="ARBA" id="ARBA00005964"/>
    </source>
</evidence>
<dbReference type="AlphaFoldDB" id="A0A9W4TL31"/>
<dbReference type="EMBL" id="CAMXCS010000001">
    <property type="protein sequence ID" value="CAI3926116.1"/>
    <property type="molecule type" value="Genomic_DNA"/>
</dbReference>
<evidence type="ECO:0000313" key="6">
    <source>
        <dbReference type="EMBL" id="CAI3934722.1"/>
    </source>
</evidence>
<dbReference type="RefSeq" id="WP_271807702.1">
    <property type="nucleotide sequence ID" value="NZ_CAMXCM010000001.1"/>
</dbReference>
<dbReference type="Proteomes" id="UP001154255">
    <property type="component" value="Unassembled WGS sequence"/>
</dbReference>
<dbReference type="InterPro" id="IPR000997">
    <property type="entry name" value="Cholinesterase"/>
</dbReference>
<dbReference type="Gene3D" id="3.40.50.1820">
    <property type="entry name" value="alpha/beta hydrolase"/>
    <property type="match status" value="1"/>
</dbReference>
<dbReference type="Proteomes" id="UP001154259">
    <property type="component" value="Unassembled WGS sequence"/>
</dbReference>
<evidence type="ECO:0000313" key="8">
    <source>
        <dbReference type="Proteomes" id="UP001154259"/>
    </source>
</evidence>
<name>A0A9W4TL31_9PROT</name>
<dbReference type="InterPro" id="IPR002018">
    <property type="entry name" value="CarbesteraseB"/>
</dbReference>
<dbReference type="PANTHER" id="PTHR11559">
    <property type="entry name" value="CARBOXYLESTERASE"/>
    <property type="match status" value="1"/>
</dbReference>